<keyword evidence="2" id="KW-0378">Hydrolase</keyword>
<dbReference type="EMBL" id="JABBPG010000002">
    <property type="protein sequence ID" value="NOU50461.1"/>
    <property type="molecule type" value="Genomic_DNA"/>
</dbReference>
<dbReference type="GO" id="GO:0016052">
    <property type="term" value="P:carbohydrate catabolic process"/>
    <property type="evidence" value="ECO:0007669"/>
    <property type="project" value="TreeGrafter"/>
</dbReference>
<comment type="caution">
    <text evidence="4">The sequence shown here is derived from an EMBL/GenBank/DDBJ whole genome shotgun (WGS) entry which is preliminary data.</text>
</comment>
<gene>
    <name evidence="4" type="ORF">HG263_07880</name>
</gene>
<dbReference type="InterPro" id="IPR017853">
    <property type="entry name" value="GH"/>
</dbReference>
<evidence type="ECO:0000256" key="3">
    <source>
        <dbReference type="ARBA" id="ARBA00023295"/>
    </source>
</evidence>
<protein>
    <recommendedName>
        <fullName evidence="6">Lysozyme</fullName>
    </recommendedName>
</protein>
<dbReference type="GO" id="GO:0016998">
    <property type="term" value="P:cell wall macromolecule catabolic process"/>
    <property type="evidence" value="ECO:0007669"/>
    <property type="project" value="InterPro"/>
</dbReference>
<evidence type="ECO:0000256" key="1">
    <source>
        <dbReference type="ARBA" id="ARBA00010646"/>
    </source>
</evidence>
<dbReference type="GO" id="GO:0003796">
    <property type="term" value="F:lysozyme activity"/>
    <property type="evidence" value="ECO:0007669"/>
    <property type="project" value="InterPro"/>
</dbReference>
<dbReference type="PANTHER" id="PTHR34135">
    <property type="entry name" value="LYSOZYME"/>
    <property type="match status" value="1"/>
</dbReference>
<name>A0A849VFH6_9GAMM</name>
<evidence type="ECO:0008006" key="6">
    <source>
        <dbReference type="Google" id="ProtNLM"/>
    </source>
</evidence>
<dbReference type="Proteomes" id="UP000586305">
    <property type="component" value="Unassembled WGS sequence"/>
</dbReference>
<dbReference type="InterPro" id="IPR018077">
    <property type="entry name" value="Glyco_hydro_fam25_subgr"/>
</dbReference>
<dbReference type="SMART" id="SM00641">
    <property type="entry name" value="Glyco_25"/>
    <property type="match status" value="1"/>
</dbReference>
<reference evidence="4 5" key="1">
    <citation type="submission" date="2020-04" db="EMBL/GenBank/DDBJ databases">
        <title>Pseudoalteromonas caenipelagi sp. nov., isolated from a tidal flat.</title>
        <authorList>
            <person name="Park S."/>
            <person name="Yoon J.-H."/>
        </authorList>
    </citation>
    <scope>NUCLEOTIDE SEQUENCE [LARGE SCALE GENOMIC DNA]</scope>
    <source>
        <strain evidence="4 5">JBTF-M23</strain>
    </source>
</reference>
<dbReference type="Pfam" id="PF01183">
    <property type="entry name" value="Glyco_hydro_25"/>
    <property type="match status" value="1"/>
</dbReference>
<accession>A0A849VFH6</accession>
<sequence length="239" mass="27282">MSYKLLTQIVVLLVIVILCIKRPMLFETFISAKPLPDFTQGIHGIDVSHDQGKVDWQKVARSGIQFVYLKATDGITYTDPKYFQNLAGVKATHLEVGAYHFFEAEDDPKAQLDNFLRHIKGKSLTLTPMIDVELQRAQSATQIKARLQQFLTALEQQIGCKPLIYSYGSFWQVNIGTEFNHYPFWFAEYNQTMQAPSKLKNIQIWQYSQKGSVPGVDTPVDLDKILDEQQGLEALKCNY</sequence>
<organism evidence="4 5">
    <name type="scientific">Pseudoalteromonas caenipelagi</name>
    <dbReference type="NCBI Taxonomy" id="2726988"/>
    <lineage>
        <taxon>Bacteria</taxon>
        <taxon>Pseudomonadati</taxon>
        <taxon>Pseudomonadota</taxon>
        <taxon>Gammaproteobacteria</taxon>
        <taxon>Alteromonadales</taxon>
        <taxon>Pseudoalteromonadaceae</taxon>
        <taxon>Pseudoalteromonas</taxon>
    </lineage>
</organism>
<dbReference type="PANTHER" id="PTHR34135:SF2">
    <property type="entry name" value="LYSOZYME"/>
    <property type="match status" value="1"/>
</dbReference>
<keyword evidence="5" id="KW-1185">Reference proteome</keyword>
<keyword evidence="3" id="KW-0326">Glycosidase</keyword>
<evidence type="ECO:0000313" key="4">
    <source>
        <dbReference type="EMBL" id="NOU50461.1"/>
    </source>
</evidence>
<dbReference type="PROSITE" id="PS51904">
    <property type="entry name" value="GLYCOSYL_HYDROL_F25_2"/>
    <property type="match status" value="1"/>
</dbReference>
<dbReference type="CDD" id="cd00599">
    <property type="entry name" value="GH25_muramidase"/>
    <property type="match status" value="1"/>
</dbReference>
<dbReference type="InterPro" id="IPR002053">
    <property type="entry name" value="Glyco_hydro_25"/>
</dbReference>
<dbReference type="GO" id="GO:0009253">
    <property type="term" value="P:peptidoglycan catabolic process"/>
    <property type="evidence" value="ECO:0007669"/>
    <property type="project" value="InterPro"/>
</dbReference>
<evidence type="ECO:0000313" key="5">
    <source>
        <dbReference type="Proteomes" id="UP000586305"/>
    </source>
</evidence>
<comment type="similarity">
    <text evidence="1">Belongs to the glycosyl hydrolase 25 family.</text>
</comment>
<evidence type="ECO:0000256" key="2">
    <source>
        <dbReference type="ARBA" id="ARBA00022801"/>
    </source>
</evidence>
<dbReference type="RefSeq" id="WP_171625524.1">
    <property type="nucleotide sequence ID" value="NZ_JABBPG010000002.1"/>
</dbReference>
<proteinExistence type="inferred from homology"/>
<dbReference type="AlphaFoldDB" id="A0A849VFH6"/>
<dbReference type="Gene3D" id="3.20.20.80">
    <property type="entry name" value="Glycosidases"/>
    <property type="match status" value="1"/>
</dbReference>
<dbReference type="SUPFAM" id="SSF51445">
    <property type="entry name" value="(Trans)glycosidases"/>
    <property type="match status" value="1"/>
</dbReference>